<keyword evidence="3" id="KW-1185">Reference proteome</keyword>
<dbReference type="RefSeq" id="WP_213348999.1">
    <property type="nucleotide sequence ID" value="NZ_JAEDAM010000027.1"/>
</dbReference>
<evidence type="ECO:0000313" key="2">
    <source>
        <dbReference type="EMBL" id="MBS8121969.1"/>
    </source>
</evidence>
<dbReference type="EMBL" id="JAEDAM010000027">
    <property type="protein sequence ID" value="MBS8121969.1"/>
    <property type="molecule type" value="Genomic_DNA"/>
</dbReference>
<evidence type="ECO:0000256" key="1">
    <source>
        <dbReference type="SAM" id="Phobius"/>
    </source>
</evidence>
<sequence length="431" mass="50282">MSNIKYLIIPLFFLIPIVTYGTQDMREECYNDLTNYMSKVEQFKPAYEMIQDLGYDKLSESFSKKYENMSSFGVDLNKPILSMRLHSFGEQTSYQHPPYSPFPIYEGTEKWENPVKEFIIAEEFVTNPEDGQEYFIGCSFMNIQSPDLMSVDADNYWYDGEILSVLVEDKSKNNKVWHNTNRSFNYENEILADFDRLFVFPKLTQNDFFSKYDIIDAFPTNKIDLKKYLNVINPSGDEELLFTVVYDQNGNVIGGSSLDVFKGIFDESNNEGFPLFDMYQEIENLYPEFAKYLAINGFVSFDVFKELMNLKGDHSYADLWSFISRSKDLIKYANQIRKGEEPDISNDTILVEFYDEMLKNIDSFDKDARERIGLEPLEISNSELNEKNIKNIKNTENDDGDGFNYYIIIAILGFVFFIIFLFIILGSKNKK</sequence>
<accession>A0ABS5QNE6</accession>
<organism evidence="2 3">
    <name type="scientific">Candidatus Vampirococcus lugosii</name>
    <dbReference type="NCBI Taxonomy" id="2789015"/>
    <lineage>
        <taxon>Bacteria</taxon>
        <taxon>Candidatus Absconditibacteriota</taxon>
        <taxon>Vampirococcus</taxon>
    </lineage>
</organism>
<feature type="transmembrane region" description="Helical" evidence="1">
    <location>
        <begin position="403"/>
        <end position="425"/>
    </location>
</feature>
<keyword evidence="1" id="KW-1133">Transmembrane helix</keyword>
<dbReference type="Proteomes" id="UP000680365">
    <property type="component" value="Unassembled WGS sequence"/>
</dbReference>
<gene>
    <name evidence="2" type="ORF">VAMP_54n124</name>
</gene>
<proteinExistence type="predicted"/>
<protein>
    <recommendedName>
        <fullName evidence="4">YARHG domain-containing protein</fullName>
    </recommendedName>
</protein>
<name>A0ABS5QNE6_9BACT</name>
<keyword evidence="1" id="KW-0812">Transmembrane</keyword>
<evidence type="ECO:0000313" key="3">
    <source>
        <dbReference type="Proteomes" id="UP000680365"/>
    </source>
</evidence>
<evidence type="ECO:0008006" key="4">
    <source>
        <dbReference type="Google" id="ProtNLM"/>
    </source>
</evidence>
<keyword evidence="1" id="KW-0472">Membrane</keyword>
<reference evidence="2 3" key="1">
    <citation type="journal article" date="2021" name="Nat. Commun.">
        <title>Reductive evolution and unique predatory mode in the CPR bacterium Vampirococcus lugosii.</title>
        <authorList>
            <person name="Moreira D."/>
            <person name="Zivanovic Y."/>
            <person name="Lopez-Archilla A.I."/>
            <person name="Iniesto M."/>
            <person name="Lopez-Garcia P."/>
        </authorList>
    </citation>
    <scope>NUCLEOTIDE SEQUENCE [LARGE SCALE GENOMIC DNA]</scope>
    <source>
        <strain evidence="2">Chiprana</strain>
    </source>
</reference>
<comment type="caution">
    <text evidence="2">The sequence shown here is derived from an EMBL/GenBank/DDBJ whole genome shotgun (WGS) entry which is preliminary data.</text>
</comment>